<feature type="domain" description="TLDc" evidence="7">
    <location>
        <begin position="136"/>
        <end position="385"/>
    </location>
</feature>
<evidence type="ECO:0000256" key="3">
    <source>
        <dbReference type="ARBA" id="ARBA00023128"/>
    </source>
</evidence>
<name>A0A9P8UK83_9PEZI</name>
<feature type="compositionally biased region" description="Basic and acidic residues" evidence="6">
    <location>
        <begin position="39"/>
        <end position="49"/>
    </location>
</feature>
<dbReference type="SMART" id="SM00584">
    <property type="entry name" value="TLDc"/>
    <property type="match status" value="1"/>
</dbReference>
<evidence type="ECO:0000256" key="5">
    <source>
        <dbReference type="ARBA" id="ARBA00040604"/>
    </source>
</evidence>
<organism evidence="8 9">
    <name type="scientific">Truncatella angustata</name>
    <dbReference type="NCBI Taxonomy" id="152316"/>
    <lineage>
        <taxon>Eukaryota</taxon>
        <taxon>Fungi</taxon>
        <taxon>Dikarya</taxon>
        <taxon>Ascomycota</taxon>
        <taxon>Pezizomycotina</taxon>
        <taxon>Sordariomycetes</taxon>
        <taxon>Xylariomycetidae</taxon>
        <taxon>Amphisphaeriales</taxon>
        <taxon>Sporocadaceae</taxon>
        <taxon>Truncatella</taxon>
    </lineage>
</organism>
<comment type="similarity">
    <text evidence="2">Belongs to the OXR1 family.</text>
</comment>
<evidence type="ECO:0000256" key="1">
    <source>
        <dbReference type="ARBA" id="ARBA00004173"/>
    </source>
</evidence>
<dbReference type="PANTHER" id="PTHR23354">
    <property type="entry name" value="NUCLEOLAR PROTEIN 7/ESTROGEN RECEPTOR COACTIVATOR-RELATED"/>
    <property type="match status" value="1"/>
</dbReference>
<sequence length="387" mass="42025">MSRASTQGHSLYDSGVLIPGLDSDSPPNSNRAATPPRAGDAHGHQHSDNEEFGISSMISGWFGRTFGPTRSNSNLDAASIHTSRTFPAEHPSSSGDGISQPFTPARPSRSASPFVMPDYEPLVLTGYQQDTDRGAQLLSTSIGEAIRVNFPERLRICEEWRLVYSLYQNGSSLSTLYKLCDDYRGRRVGFVLVVRDGAGGTFGAYLTEAPHIAAGYYGSGECFLWKASIHASLPPPPSDPTADLLTGASTTINSPITSTFPSSHLAPLPVNPATNKLEAAQVDDHSIRFQYFPYVPPDARGGRKEEAPVDPWEVSRDRDQFYFISSERSFLALGGGEGHNARYGLWLDDGFNRGHSAKCGTFENDPLSDEGERFDIVGVEMWVVGAT</sequence>
<dbReference type="GO" id="GO:0005739">
    <property type="term" value="C:mitochondrion"/>
    <property type="evidence" value="ECO:0007669"/>
    <property type="project" value="UniProtKB-SubCell"/>
</dbReference>
<keyword evidence="9" id="KW-1185">Reference proteome</keyword>
<feature type="region of interest" description="Disordered" evidence="6">
    <location>
        <begin position="84"/>
        <end position="112"/>
    </location>
</feature>
<proteinExistence type="inferred from homology"/>
<reference evidence="8" key="1">
    <citation type="journal article" date="2021" name="Nat. Commun.">
        <title>Genetic determinants of endophytism in the Arabidopsis root mycobiome.</title>
        <authorList>
            <person name="Mesny F."/>
            <person name="Miyauchi S."/>
            <person name="Thiergart T."/>
            <person name="Pickel B."/>
            <person name="Atanasova L."/>
            <person name="Karlsson M."/>
            <person name="Huettel B."/>
            <person name="Barry K.W."/>
            <person name="Haridas S."/>
            <person name="Chen C."/>
            <person name="Bauer D."/>
            <person name="Andreopoulos W."/>
            <person name="Pangilinan J."/>
            <person name="LaButti K."/>
            <person name="Riley R."/>
            <person name="Lipzen A."/>
            <person name="Clum A."/>
            <person name="Drula E."/>
            <person name="Henrissat B."/>
            <person name="Kohler A."/>
            <person name="Grigoriev I.V."/>
            <person name="Martin F.M."/>
            <person name="Hacquard S."/>
        </authorList>
    </citation>
    <scope>NUCLEOTIDE SEQUENCE</scope>
    <source>
        <strain evidence="8">MPI-SDFR-AT-0073</strain>
    </source>
</reference>
<dbReference type="OrthoDB" id="26679at2759"/>
<evidence type="ECO:0000313" key="9">
    <source>
        <dbReference type="Proteomes" id="UP000758603"/>
    </source>
</evidence>
<evidence type="ECO:0000313" key="8">
    <source>
        <dbReference type="EMBL" id="KAH6653772.1"/>
    </source>
</evidence>
<comment type="function">
    <text evidence="4">May be involved in protection from oxidative damage.</text>
</comment>
<feature type="compositionally biased region" description="Polar residues" evidence="6">
    <location>
        <begin position="84"/>
        <end position="102"/>
    </location>
</feature>
<evidence type="ECO:0000259" key="7">
    <source>
        <dbReference type="PROSITE" id="PS51886"/>
    </source>
</evidence>
<dbReference type="PANTHER" id="PTHR23354:SF62">
    <property type="entry name" value="MUSTARD, ISOFORM V"/>
    <property type="match status" value="1"/>
</dbReference>
<keyword evidence="3" id="KW-0496">Mitochondrion</keyword>
<evidence type="ECO:0000256" key="6">
    <source>
        <dbReference type="SAM" id="MobiDB-lite"/>
    </source>
</evidence>
<protein>
    <recommendedName>
        <fullName evidence="5">Oxidation resistance protein 1</fullName>
    </recommendedName>
</protein>
<dbReference type="GO" id="GO:0005634">
    <property type="term" value="C:nucleus"/>
    <property type="evidence" value="ECO:0007669"/>
    <property type="project" value="TreeGrafter"/>
</dbReference>
<dbReference type="PROSITE" id="PS51886">
    <property type="entry name" value="TLDC"/>
    <property type="match status" value="1"/>
</dbReference>
<dbReference type="AlphaFoldDB" id="A0A9P8UK83"/>
<dbReference type="GO" id="GO:0006979">
    <property type="term" value="P:response to oxidative stress"/>
    <property type="evidence" value="ECO:0007669"/>
    <property type="project" value="TreeGrafter"/>
</dbReference>
<dbReference type="InterPro" id="IPR006571">
    <property type="entry name" value="TLDc_dom"/>
</dbReference>
<evidence type="ECO:0000256" key="4">
    <source>
        <dbReference type="ARBA" id="ARBA00037112"/>
    </source>
</evidence>
<dbReference type="RefSeq" id="XP_045958042.1">
    <property type="nucleotide sequence ID" value="XM_046095811.1"/>
</dbReference>
<dbReference type="Proteomes" id="UP000758603">
    <property type="component" value="Unassembled WGS sequence"/>
</dbReference>
<gene>
    <name evidence="8" type="ORF">BKA67DRAFT_260310</name>
</gene>
<comment type="caution">
    <text evidence="8">The sequence shown here is derived from an EMBL/GenBank/DDBJ whole genome shotgun (WGS) entry which is preliminary data.</text>
</comment>
<dbReference type="Pfam" id="PF07534">
    <property type="entry name" value="TLD"/>
    <property type="match status" value="2"/>
</dbReference>
<accession>A0A9P8UK83</accession>
<dbReference type="GeneID" id="70124704"/>
<evidence type="ECO:0000256" key="2">
    <source>
        <dbReference type="ARBA" id="ARBA00009540"/>
    </source>
</evidence>
<feature type="region of interest" description="Disordered" evidence="6">
    <location>
        <begin position="1"/>
        <end position="49"/>
    </location>
</feature>
<dbReference type="EMBL" id="JAGPXC010000004">
    <property type="protein sequence ID" value="KAH6653772.1"/>
    <property type="molecule type" value="Genomic_DNA"/>
</dbReference>
<comment type="subcellular location">
    <subcellularLocation>
        <location evidence="1">Mitochondrion</location>
    </subcellularLocation>
</comment>